<accession>A0A517SG44</accession>
<evidence type="ECO:0000313" key="2">
    <source>
        <dbReference type="Proteomes" id="UP000315700"/>
    </source>
</evidence>
<name>A0A517SG44_9PLAN</name>
<keyword evidence="2" id="KW-1185">Reference proteome</keyword>
<evidence type="ECO:0008006" key="3">
    <source>
        <dbReference type="Google" id="ProtNLM"/>
    </source>
</evidence>
<protein>
    <recommendedName>
        <fullName evidence="3">Integrase catalytic domain-containing protein</fullName>
    </recommendedName>
</protein>
<gene>
    <name evidence="1" type="ORF">Pan44_31400</name>
</gene>
<dbReference type="OrthoDB" id="239066at2"/>
<dbReference type="AlphaFoldDB" id="A0A517SG44"/>
<organism evidence="1 2">
    <name type="scientific">Caulifigura coniformis</name>
    <dbReference type="NCBI Taxonomy" id="2527983"/>
    <lineage>
        <taxon>Bacteria</taxon>
        <taxon>Pseudomonadati</taxon>
        <taxon>Planctomycetota</taxon>
        <taxon>Planctomycetia</taxon>
        <taxon>Planctomycetales</taxon>
        <taxon>Planctomycetaceae</taxon>
        <taxon>Caulifigura</taxon>
    </lineage>
</organism>
<evidence type="ECO:0000313" key="1">
    <source>
        <dbReference type="EMBL" id="QDT55099.1"/>
    </source>
</evidence>
<reference evidence="1 2" key="1">
    <citation type="submission" date="2019-02" db="EMBL/GenBank/DDBJ databases">
        <title>Deep-cultivation of Planctomycetes and their phenomic and genomic characterization uncovers novel biology.</title>
        <authorList>
            <person name="Wiegand S."/>
            <person name="Jogler M."/>
            <person name="Boedeker C."/>
            <person name="Pinto D."/>
            <person name="Vollmers J."/>
            <person name="Rivas-Marin E."/>
            <person name="Kohn T."/>
            <person name="Peeters S.H."/>
            <person name="Heuer A."/>
            <person name="Rast P."/>
            <person name="Oberbeckmann S."/>
            <person name="Bunk B."/>
            <person name="Jeske O."/>
            <person name="Meyerdierks A."/>
            <person name="Storesund J.E."/>
            <person name="Kallscheuer N."/>
            <person name="Luecker S."/>
            <person name="Lage O.M."/>
            <person name="Pohl T."/>
            <person name="Merkel B.J."/>
            <person name="Hornburger P."/>
            <person name="Mueller R.-W."/>
            <person name="Bruemmer F."/>
            <person name="Labrenz M."/>
            <person name="Spormann A.M."/>
            <person name="Op den Camp H."/>
            <person name="Overmann J."/>
            <person name="Amann R."/>
            <person name="Jetten M.S.M."/>
            <person name="Mascher T."/>
            <person name="Medema M.H."/>
            <person name="Devos D.P."/>
            <person name="Kaster A.-K."/>
            <person name="Ovreas L."/>
            <person name="Rohde M."/>
            <person name="Galperin M.Y."/>
            <person name="Jogler C."/>
        </authorList>
    </citation>
    <scope>NUCLEOTIDE SEQUENCE [LARGE SCALE GENOMIC DNA]</scope>
    <source>
        <strain evidence="1 2">Pan44</strain>
    </source>
</reference>
<dbReference type="RefSeq" id="WP_145030889.1">
    <property type="nucleotide sequence ID" value="NZ_CP036271.1"/>
</dbReference>
<sequence>MRLLHPLFAILASVSRQELARQVAYLKVENQILRTRLPPRIVTTVQERRRLIRAGRQLGASLRELLTIVSYDTFRRWMRQTERPIRKKQTIPKTPGRPKTDVEFCELVIRIRRKTGYGYRRLLGQLRKLGLKLSRQTVARILAEADIPPVPDDDSDTWGGFLKRHAATLLECDFCTKRLWTLRGPIDLYLLVFLHLGTRRVWISPCTARPDSAWVAQQARNFQFMAEDACLSPTHIVHDNDTTFTPEFD</sequence>
<dbReference type="InParanoid" id="A0A517SG44"/>
<dbReference type="Proteomes" id="UP000315700">
    <property type="component" value="Chromosome"/>
</dbReference>
<proteinExistence type="predicted"/>
<dbReference type="KEGG" id="ccos:Pan44_31400"/>
<dbReference type="EMBL" id="CP036271">
    <property type="protein sequence ID" value="QDT55099.1"/>
    <property type="molecule type" value="Genomic_DNA"/>
</dbReference>